<sequence length="118" mass="13138">MTHCPTSPQNLLRRSDQLPRHCGGLRQWLQRGFNQQADQGRSARVDWHPNQTGRLSTKARILPSPVNAPLNAAKKCVERFSTIYVNILLVHGHIHVRGMDSIAKGLITKGVEEGTPAQ</sequence>
<name>A0AAN7A147_9PEZI</name>
<evidence type="ECO:0000313" key="2">
    <source>
        <dbReference type="Proteomes" id="UP001302321"/>
    </source>
</evidence>
<protein>
    <submittedName>
        <fullName evidence="1">Uncharacterized protein</fullName>
    </submittedName>
</protein>
<keyword evidence="2" id="KW-1185">Reference proteome</keyword>
<comment type="caution">
    <text evidence="1">The sequence shown here is derived from an EMBL/GenBank/DDBJ whole genome shotgun (WGS) entry which is preliminary data.</text>
</comment>
<organism evidence="1 2">
    <name type="scientific">Triangularia setosa</name>
    <dbReference type="NCBI Taxonomy" id="2587417"/>
    <lineage>
        <taxon>Eukaryota</taxon>
        <taxon>Fungi</taxon>
        <taxon>Dikarya</taxon>
        <taxon>Ascomycota</taxon>
        <taxon>Pezizomycotina</taxon>
        <taxon>Sordariomycetes</taxon>
        <taxon>Sordariomycetidae</taxon>
        <taxon>Sordariales</taxon>
        <taxon>Podosporaceae</taxon>
        <taxon>Triangularia</taxon>
    </lineage>
</organism>
<dbReference type="AlphaFoldDB" id="A0AAN7A147"/>
<gene>
    <name evidence="1" type="ORF">QBC36DRAFT_94988</name>
</gene>
<reference evidence="1" key="2">
    <citation type="submission" date="2023-05" db="EMBL/GenBank/DDBJ databases">
        <authorList>
            <consortium name="Lawrence Berkeley National Laboratory"/>
            <person name="Steindorff A."/>
            <person name="Hensen N."/>
            <person name="Bonometti L."/>
            <person name="Westerberg I."/>
            <person name="Brannstrom I.O."/>
            <person name="Guillou S."/>
            <person name="Cros-Aarteil S."/>
            <person name="Calhoun S."/>
            <person name="Haridas S."/>
            <person name="Kuo A."/>
            <person name="Mondo S."/>
            <person name="Pangilinan J."/>
            <person name="Riley R."/>
            <person name="Labutti K."/>
            <person name="Andreopoulos B."/>
            <person name="Lipzen A."/>
            <person name="Chen C."/>
            <person name="Yanf M."/>
            <person name="Daum C."/>
            <person name="Ng V."/>
            <person name="Clum A."/>
            <person name="Ohm R."/>
            <person name="Martin F."/>
            <person name="Silar P."/>
            <person name="Natvig D."/>
            <person name="Lalanne C."/>
            <person name="Gautier V."/>
            <person name="Ament-Velasquez S.L."/>
            <person name="Kruys A."/>
            <person name="Hutchinson M.I."/>
            <person name="Powell A.J."/>
            <person name="Barry K."/>
            <person name="Miller A.N."/>
            <person name="Grigoriev I.V."/>
            <person name="Debuchy R."/>
            <person name="Gladieux P."/>
            <person name="Thoren M.H."/>
            <person name="Johannesson H."/>
        </authorList>
    </citation>
    <scope>NUCLEOTIDE SEQUENCE</scope>
    <source>
        <strain evidence="1">CBS 892.96</strain>
    </source>
</reference>
<evidence type="ECO:0000313" key="1">
    <source>
        <dbReference type="EMBL" id="KAK4171441.1"/>
    </source>
</evidence>
<proteinExistence type="predicted"/>
<reference evidence="1" key="1">
    <citation type="journal article" date="2023" name="Mol. Phylogenet. Evol.">
        <title>Genome-scale phylogeny and comparative genomics of the fungal order Sordariales.</title>
        <authorList>
            <person name="Hensen N."/>
            <person name="Bonometti L."/>
            <person name="Westerberg I."/>
            <person name="Brannstrom I.O."/>
            <person name="Guillou S."/>
            <person name="Cros-Aarteil S."/>
            <person name="Calhoun S."/>
            <person name="Haridas S."/>
            <person name="Kuo A."/>
            <person name="Mondo S."/>
            <person name="Pangilinan J."/>
            <person name="Riley R."/>
            <person name="LaButti K."/>
            <person name="Andreopoulos B."/>
            <person name="Lipzen A."/>
            <person name="Chen C."/>
            <person name="Yan M."/>
            <person name="Daum C."/>
            <person name="Ng V."/>
            <person name="Clum A."/>
            <person name="Steindorff A."/>
            <person name="Ohm R.A."/>
            <person name="Martin F."/>
            <person name="Silar P."/>
            <person name="Natvig D.O."/>
            <person name="Lalanne C."/>
            <person name="Gautier V."/>
            <person name="Ament-Velasquez S.L."/>
            <person name="Kruys A."/>
            <person name="Hutchinson M.I."/>
            <person name="Powell A.J."/>
            <person name="Barry K."/>
            <person name="Miller A.N."/>
            <person name="Grigoriev I.V."/>
            <person name="Debuchy R."/>
            <person name="Gladieux P."/>
            <person name="Hiltunen Thoren M."/>
            <person name="Johannesson H."/>
        </authorList>
    </citation>
    <scope>NUCLEOTIDE SEQUENCE</scope>
    <source>
        <strain evidence="1">CBS 892.96</strain>
    </source>
</reference>
<dbReference type="Proteomes" id="UP001302321">
    <property type="component" value="Unassembled WGS sequence"/>
</dbReference>
<dbReference type="EMBL" id="MU866564">
    <property type="protein sequence ID" value="KAK4171441.1"/>
    <property type="molecule type" value="Genomic_DNA"/>
</dbReference>
<accession>A0AAN7A147</accession>